<feature type="region of interest" description="Disordered" evidence="4">
    <location>
        <begin position="82"/>
        <end position="101"/>
    </location>
</feature>
<dbReference type="Gene3D" id="3.90.226.10">
    <property type="entry name" value="2-enoyl-CoA Hydratase, Chain A, domain 1"/>
    <property type="match status" value="1"/>
</dbReference>
<dbReference type="Pfam" id="PF01039">
    <property type="entry name" value="Carboxyl_trans"/>
    <property type="match status" value="1"/>
</dbReference>
<dbReference type="InterPro" id="IPR029045">
    <property type="entry name" value="ClpP/crotonase-like_dom_sf"/>
</dbReference>
<dbReference type="GO" id="GO:0005524">
    <property type="term" value="F:ATP binding"/>
    <property type="evidence" value="ECO:0007669"/>
    <property type="project" value="UniProtKB-KW"/>
</dbReference>
<accession>I3SD15</accession>
<dbReference type="GO" id="GO:0006552">
    <property type="term" value="P:L-leucine catabolic process"/>
    <property type="evidence" value="ECO:0007669"/>
    <property type="project" value="TreeGrafter"/>
</dbReference>
<dbReference type="EMBL" id="BT138362">
    <property type="protein sequence ID" value="AFK38157.1"/>
    <property type="molecule type" value="mRNA"/>
</dbReference>
<sequence length="101" mass="10717">MVGSRSEANGIAKSGAKMVMAVSCAKVPKITIIVGGSFGAGNYAMCGRAYSPNFMFLWPNARISVMGGAQAAGVLSQIEKTNKKKQGIQWSKEEEKSSKQK</sequence>
<dbReference type="PANTHER" id="PTHR22855">
    <property type="entry name" value="ACETYL, PROPIONYL, PYRUVATE, AND GLUTACONYL CARBOXYLASE-RELATED"/>
    <property type="match status" value="1"/>
</dbReference>
<dbReference type="GO" id="GO:0004485">
    <property type="term" value="F:methylcrotonoyl-CoA carboxylase activity"/>
    <property type="evidence" value="ECO:0007669"/>
    <property type="project" value="TreeGrafter"/>
</dbReference>
<organism evidence="6">
    <name type="scientific">Lotus japonicus</name>
    <name type="common">Lotus corniculatus var. japonicus</name>
    <dbReference type="NCBI Taxonomy" id="34305"/>
    <lineage>
        <taxon>Eukaryota</taxon>
        <taxon>Viridiplantae</taxon>
        <taxon>Streptophyta</taxon>
        <taxon>Embryophyta</taxon>
        <taxon>Tracheophyta</taxon>
        <taxon>Spermatophyta</taxon>
        <taxon>Magnoliopsida</taxon>
        <taxon>eudicotyledons</taxon>
        <taxon>Gunneridae</taxon>
        <taxon>Pentapetalae</taxon>
        <taxon>rosids</taxon>
        <taxon>fabids</taxon>
        <taxon>Fabales</taxon>
        <taxon>Fabaceae</taxon>
        <taxon>Papilionoideae</taxon>
        <taxon>50 kb inversion clade</taxon>
        <taxon>NPAAA clade</taxon>
        <taxon>Hologalegina</taxon>
        <taxon>robinioid clade</taxon>
        <taxon>Loteae</taxon>
        <taxon>Lotus</taxon>
    </lineage>
</organism>
<evidence type="ECO:0000313" key="6">
    <source>
        <dbReference type="EMBL" id="AFK38157.1"/>
    </source>
</evidence>
<dbReference type="GO" id="GO:0005739">
    <property type="term" value="C:mitochondrion"/>
    <property type="evidence" value="ECO:0007669"/>
    <property type="project" value="TreeGrafter"/>
</dbReference>
<feature type="compositionally biased region" description="Basic and acidic residues" evidence="4">
    <location>
        <begin position="91"/>
        <end position="101"/>
    </location>
</feature>
<dbReference type="InterPro" id="IPR011763">
    <property type="entry name" value="COA_CT_C"/>
</dbReference>
<dbReference type="AlphaFoldDB" id="I3SD15"/>
<proteinExistence type="evidence at transcript level"/>
<keyword evidence="3" id="KW-0067">ATP-binding</keyword>
<evidence type="ECO:0000256" key="3">
    <source>
        <dbReference type="ARBA" id="ARBA00022840"/>
    </source>
</evidence>
<comment type="similarity">
    <text evidence="1">Belongs to the AccD/PCCB family.</text>
</comment>
<reference evidence="6" key="1">
    <citation type="submission" date="2012-05" db="EMBL/GenBank/DDBJ databases">
        <authorList>
            <person name="Krishnakumar V."/>
            <person name="Cheung F."/>
            <person name="Xiao Y."/>
            <person name="Chan A."/>
            <person name="Moskal W.A."/>
            <person name="Town C.D."/>
        </authorList>
    </citation>
    <scope>NUCLEOTIDE SEQUENCE</scope>
</reference>
<dbReference type="PANTHER" id="PTHR22855:SF13">
    <property type="entry name" value="METHYLCROTONOYL-COA CARBOXYLASE BETA CHAIN, MITOCHONDRIAL"/>
    <property type="match status" value="1"/>
</dbReference>
<dbReference type="SUPFAM" id="SSF52096">
    <property type="entry name" value="ClpP/crotonase"/>
    <property type="match status" value="1"/>
</dbReference>
<evidence type="ECO:0000259" key="5">
    <source>
        <dbReference type="PROSITE" id="PS50989"/>
    </source>
</evidence>
<protein>
    <recommendedName>
        <fullName evidence="5">CoA carboxyltransferase C-terminal domain-containing protein</fullName>
    </recommendedName>
</protein>
<evidence type="ECO:0000256" key="4">
    <source>
        <dbReference type="SAM" id="MobiDB-lite"/>
    </source>
</evidence>
<dbReference type="InterPro" id="IPR034733">
    <property type="entry name" value="AcCoA_carboxyl_beta"/>
</dbReference>
<keyword evidence="2" id="KW-0547">Nucleotide-binding</keyword>
<dbReference type="InterPro" id="IPR045190">
    <property type="entry name" value="MCCB/AccD1-like"/>
</dbReference>
<dbReference type="PROSITE" id="PS50989">
    <property type="entry name" value="COA_CT_CTER"/>
    <property type="match status" value="1"/>
</dbReference>
<evidence type="ECO:0000256" key="1">
    <source>
        <dbReference type="ARBA" id="ARBA00006102"/>
    </source>
</evidence>
<name>I3SD15_LOTJA</name>
<feature type="domain" description="CoA carboxyltransferase C-terminal" evidence="5">
    <location>
        <begin position="1"/>
        <end position="101"/>
    </location>
</feature>
<dbReference type="GO" id="GO:1905202">
    <property type="term" value="C:methylcrotonoyl-CoA carboxylase complex"/>
    <property type="evidence" value="ECO:0007669"/>
    <property type="project" value="TreeGrafter"/>
</dbReference>
<evidence type="ECO:0000256" key="2">
    <source>
        <dbReference type="ARBA" id="ARBA00022741"/>
    </source>
</evidence>